<accession>A0A1B7MD05</accession>
<dbReference type="Proteomes" id="UP000092154">
    <property type="component" value="Unassembled WGS sequence"/>
</dbReference>
<feature type="non-terminal residue" evidence="1">
    <location>
        <position position="1"/>
    </location>
</feature>
<protein>
    <recommendedName>
        <fullName evidence="3">HTH araC/xylS-type domain-containing protein</fullName>
    </recommendedName>
</protein>
<dbReference type="OrthoDB" id="2994945at2759"/>
<sequence>ISEDLKHAAIRLYNRQILPMTDILDAVGFSRPTFFRILKQHRKTGHVSKPKSLCCGR</sequence>
<dbReference type="EMBL" id="KV450427">
    <property type="protein sequence ID" value="OAX30476.1"/>
    <property type="molecule type" value="Genomic_DNA"/>
</dbReference>
<feature type="non-terminal residue" evidence="1">
    <location>
        <position position="57"/>
    </location>
</feature>
<dbReference type="InParanoid" id="A0A1B7MD05"/>
<evidence type="ECO:0000313" key="1">
    <source>
        <dbReference type="EMBL" id="OAX30476.1"/>
    </source>
</evidence>
<name>A0A1B7MD05_9AGAM</name>
<dbReference type="AlphaFoldDB" id="A0A1B7MD05"/>
<gene>
    <name evidence="1" type="ORF">K503DRAFT_658080</name>
</gene>
<evidence type="ECO:0000313" key="2">
    <source>
        <dbReference type="Proteomes" id="UP000092154"/>
    </source>
</evidence>
<organism evidence="1 2">
    <name type="scientific">Rhizopogon vinicolor AM-OR11-026</name>
    <dbReference type="NCBI Taxonomy" id="1314800"/>
    <lineage>
        <taxon>Eukaryota</taxon>
        <taxon>Fungi</taxon>
        <taxon>Dikarya</taxon>
        <taxon>Basidiomycota</taxon>
        <taxon>Agaricomycotina</taxon>
        <taxon>Agaricomycetes</taxon>
        <taxon>Agaricomycetidae</taxon>
        <taxon>Boletales</taxon>
        <taxon>Suillineae</taxon>
        <taxon>Rhizopogonaceae</taxon>
        <taxon>Rhizopogon</taxon>
    </lineage>
</organism>
<proteinExistence type="predicted"/>
<reference evidence="1 2" key="1">
    <citation type="submission" date="2016-06" db="EMBL/GenBank/DDBJ databases">
        <title>Comparative genomics of the ectomycorrhizal sister species Rhizopogon vinicolor and Rhizopogon vesiculosus (Basidiomycota: Boletales) reveals a divergence of the mating type B locus.</title>
        <authorList>
            <consortium name="DOE Joint Genome Institute"/>
            <person name="Mujic A.B."/>
            <person name="Kuo A."/>
            <person name="Tritt A."/>
            <person name="Lipzen A."/>
            <person name="Chen C."/>
            <person name="Johnson J."/>
            <person name="Sharma A."/>
            <person name="Barry K."/>
            <person name="Grigoriev I.V."/>
            <person name="Spatafora J.W."/>
        </authorList>
    </citation>
    <scope>NUCLEOTIDE SEQUENCE [LARGE SCALE GENOMIC DNA]</scope>
    <source>
        <strain evidence="1 2">AM-OR11-026</strain>
    </source>
</reference>
<keyword evidence="2" id="KW-1185">Reference proteome</keyword>
<dbReference type="Pfam" id="PF13384">
    <property type="entry name" value="HTH_23"/>
    <property type="match status" value="1"/>
</dbReference>
<evidence type="ECO:0008006" key="3">
    <source>
        <dbReference type="Google" id="ProtNLM"/>
    </source>
</evidence>